<dbReference type="Gene3D" id="1.50.10.100">
    <property type="entry name" value="Chondroitin AC/alginate lyase"/>
    <property type="match status" value="1"/>
</dbReference>
<dbReference type="InterPro" id="IPR008929">
    <property type="entry name" value="Chondroitin_lyas"/>
</dbReference>
<feature type="signal peptide" evidence="1">
    <location>
        <begin position="1"/>
        <end position="33"/>
    </location>
</feature>
<evidence type="ECO:0000259" key="2">
    <source>
        <dbReference type="Pfam" id="PF25840"/>
    </source>
</evidence>
<evidence type="ECO:0000259" key="3">
    <source>
        <dbReference type="Pfam" id="PF25841"/>
    </source>
</evidence>
<dbReference type="EMBL" id="JAKLTR010000010">
    <property type="protein sequence ID" value="MCG2615872.1"/>
    <property type="molecule type" value="Genomic_DNA"/>
</dbReference>
<evidence type="ECO:0000313" key="5">
    <source>
        <dbReference type="Proteomes" id="UP001165367"/>
    </source>
</evidence>
<dbReference type="RefSeq" id="WP_237874284.1">
    <property type="nucleotide sequence ID" value="NZ_JAKLTR010000010.1"/>
</dbReference>
<evidence type="ECO:0000256" key="1">
    <source>
        <dbReference type="SAM" id="SignalP"/>
    </source>
</evidence>
<feature type="domain" description="Broad-specificity ulvan lyase N-terminal" evidence="2">
    <location>
        <begin position="48"/>
        <end position="371"/>
    </location>
</feature>
<dbReference type="Pfam" id="PF25841">
    <property type="entry name" value="Ulvan_lyase_C"/>
    <property type="match status" value="1"/>
</dbReference>
<feature type="domain" description="Broad-specificity ulvan lyase C-terminal" evidence="3">
    <location>
        <begin position="390"/>
        <end position="620"/>
    </location>
</feature>
<dbReference type="Proteomes" id="UP001165367">
    <property type="component" value="Unassembled WGS sequence"/>
</dbReference>
<dbReference type="InterPro" id="IPR058908">
    <property type="entry name" value="P29_C"/>
</dbReference>
<proteinExistence type="predicted"/>
<dbReference type="SUPFAM" id="SSF48239">
    <property type="entry name" value="Terpenoid cyclases/Protein prenyltransferases"/>
    <property type="match status" value="1"/>
</dbReference>
<dbReference type="Pfam" id="PF25840">
    <property type="entry name" value="Ulvan_lyase_N"/>
    <property type="match status" value="1"/>
</dbReference>
<gene>
    <name evidence="4" type="ORF">LZZ85_16370</name>
</gene>
<dbReference type="InterPro" id="IPR058907">
    <property type="entry name" value="P29_N"/>
</dbReference>
<feature type="chain" id="PRO_5046584158" evidence="1">
    <location>
        <begin position="34"/>
        <end position="636"/>
    </location>
</feature>
<reference evidence="4" key="1">
    <citation type="submission" date="2022-01" db="EMBL/GenBank/DDBJ databases">
        <authorList>
            <person name="Jo J.-H."/>
            <person name="Im W.-T."/>
        </authorList>
    </citation>
    <scope>NUCLEOTIDE SEQUENCE</scope>
    <source>
        <strain evidence="4">NA20</strain>
    </source>
</reference>
<sequence>MIQRQYLQPFCKMAKRSAFFLLFCATSMSAVVAQTIPIKKEYAQTLLKLSDALLKRQMTDSADRNFGGIACAHCNVWHTRAAETVYPFTTAYIITKEERYKQAALNAAHWLFRQQESNGSWKETPEEWTGTTTDQLLMLLLSYEKLSHQFSSAEKQKWVNVMQRAAAYLDSVMRPEFASINYVATTTATLAKAGIILSKPAFTLKAHQLARRTISKIDEDGFLNGEGGKSHGNKMGVDLAYNMEMSLWGLALYAKLTKDELVYGKVKFALKNHLYFIYPDGSLDASWGIRSNKWTGYGSATSDGCQVLFSLLADEDPRYATAAYLNLQFLRKNFTGDLLGYGPQYAEVYNKPPCIYPSFAKAKNLAMAYMFETREVRSLHPIPSQQERWLKHFPTLDVVEVRTKNFMATITAYRYKDQLAGSKGKYMFRPDGGTISHLWAKGHGFLQASSPTIYTRPEPMSFPEAPGVRPLTSRIEYEDTAGYFTNLFEFDARLRIDSVSGRQYSIDAAGELKDKNWLTGGVGYRMNYVFTDTSIQKTVQLIYHDAWPVIKIIEPFVLDGGMKIETMDERTVMLSAGPKKWKFSLISGNARLTACDQPQNYWAPYPAFKACALVLEVPAGVVDQASELVYRLSVIQ</sequence>
<dbReference type="InterPro" id="IPR008930">
    <property type="entry name" value="Terpenoid_cyclase/PrenylTrfase"/>
</dbReference>
<evidence type="ECO:0000313" key="4">
    <source>
        <dbReference type="EMBL" id="MCG2615872.1"/>
    </source>
</evidence>
<name>A0ABS9KU95_9BACT</name>
<accession>A0ABS9KU95</accession>
<comment type="caution">
    <text evidence="4">The sequence shown here is derived from an EMBL/GenBank/DDBJ whole genome shotgun (WGS) entry which is preliminary data.</text>
</comment>
<organism evidence="4 5">
    <name type="scientific">Terrimonas ginsenosidimutans</name>
    <dbReference type="NCBI Taxonomy" id="2908004"/>
    <lineage>
        <taxon>Bacteria</taxon>
        <taxon>Pseudomonadati</taxon>
        <taxon>Bacteroidota</taxon>
        <taxon>Chitinophagia</taxon>
        <taxon>Chitinophagales</taxon>
        <taxon>Chitinophagaceae</taxon>
        <taxon>Terrimonas</taxon>
    </lineage>
</organism>
<keyword evidence="5" id="KW-1185">Reference proteome</keyword>
<protein>
    <submittedName>
        <fullName evidence="4">Uncharacterized protein</fullName>
    </submittedName>
</protein>
<keyword evidence="1" id="KW-0732">Signal</keyword>